<protein>
    <submittedName>
        <fullName evidence="2">Uncharacterized protein</fullName>
    </submittedName>
</protein>
<comment type="caution">
    <text evidence="2">The sequence shown here is derived from an EMBL/GenBank/DDBJ whole genome shotgun (WGS) entry which is preliminary data.</text>
</comment>
<sequence>MLTHGRDDVGGAGRVHRDRLPAVGDAEAGQHRVLSGHGRVDRLGVVHVGPEDAQPLIVQGNDSGRRVTAVTR</sequence>
<evidence type="ECO:0000313" key="3">
    <source>
        <dbReference type="Proteomes" id="UP001157091"/>
    </source>
</evidence>
<dbReference type="Proteomes" id="UP001157091">
    <property type="component" value="Unassembled WGS sequence"/>
</dbReference>
<evidence type="ECO:0000256" key="1">
    <source>
        <dbReference type="SAM" id="MobiDB-lite"/>
    </source>
</evidence>
<accession>A0ABQ6I534</accession>
<organism evidence="2 3">
    <name type="scientific">Luteimicrobium album</name>
    <dbReference type="NCBI Taxonomy" id="1054550"/>
    <lineage>
        <taxon>Bacteria</taxon>
        <taxon>Bacillati</taxon>
        <taxon>Actinomycetota</taxon>
        <taxon>Actinomycetes</taxon>
        <taxon>Micrococcales</taxon>
        <taxon>Luteimicrobium</taxon>
    </lineage>
</organism>
<dbReference type="EMBL" id="BSUK01000001">
    <property type="protein sequence ID" value="GMA24934.1"/>
    <property type="molecule type" value="Genomic_DNA"/>
</dbReference>
<gene>
    <name evidence="2" type="ORF">GCM10025864_26930</name>
</gene>
<keyword evidence="3" id="KW-1185">Reference proteome</keyword>
<feature type="region of interest" description="Disordered" evidence="1">
    <location>
        <begin position="1"/>
        <end position="35"/>
    </location>
</feature>
<reference evidence="3" key="1">
    <citation type="journal article" date="2019" name="Int. J. Syst. Evol. Microbiol.">
        <title>The Global Catalogue of Microorganisms (GCM) 10K type strain sequencing project: providing services to taxonomists for standard genome sequencing and annotation.</title>
        <authorList>
            <consortium name="The Broad Institute Genomics Platform"/>
            <consortium name="The Broad Institute Genome Sequencing Center for Infectious Disease"/>
            <person name="Wu L."/>
            <person name="Ma J."/>
        </authorList>
    </citation>
    <scope>NUCLEOTIDE SEQUENCE [LARGE SCALE GENOMIC DNA]</scope>
    <source>
        <strain evidence="3">NBRC 106348</strain>
    </source>
</reference>
<name>A0ABQ6I534_9MICO</name>
<proteinExistence type="predicted"/>
<evidence type="ECO:0000313" key="2">
    <source>
        <dbReference type="EMBL" id="GMA24934.1"/>
    </source>
</evidence>